<dbReference type="Gene3D" id="2.60.120.260">
    <property type="entry name" value="Galactose-binding domain-like"/>
    <property type="match status" value="2"/>
</dbReference>
<organism evidence="8 9">
    <name type="scientific">Paenibacillus psychroresistens</name>
    <dbReference type="NCBI Taxonomy" id="1778678"/>
    <lineage>
        <taxon>Bacteria</taxon>
        <taxon>Bacillati</taxon>
        <taxon>Bacillota</taxon>
        <taxon>Bacilli</taxon>
        <taxon>Bacillales</taxon>
        <taxon>Paenibacillaceae</taxon>
        <taxon>Paenibacillus</taxon>
    </lineage>
</organism>
<evidence type="ECO:0000259" key="6">
    <source>
        <dbReference type="Pfam" id="PF17389"/>
    </source>
</evidence>
<dbReference type="GO" id="GO:0030596">
    <property type="term" value="F:alpha-L-rhamnosidase activity"/>
    <property type="evidence" value="ECO:0007669"/>
    <property type="project" value="UniProtKB-EC"/>
</dbReference>
<comment type="catalytic activity">
    <reaction evidence="1">
        <text>Hydrolysis of terminal non-reducing alpha-L-rhamnose residues in alpha-L-rhamnosides.</text>
        <dbReference type="EC" id="3.2.1.40"/>
    </reaction>
</comment>
<dbReference type="KEGG" id="ppsc:EHS13_09685"/>
<evidence type="ECO:0000256" key="2">
    <source>
        <dbReference type="ARBA" id="ARBA00012652"/>
    </source>
</evidence>
<dbReference type="Pfam" id="PF17389">
    <property type="entry name" value="Bac_rhamnosid6H"/>
    <property type="match status" value="1"/>
</dbReference>
<keyword evidence="3" id="KW-0378">Hydrolase</keyword>
<evidence type="ECO:0000313" key="9">
    <source>
        <dbReference type="Proteomes" id="UP000426246"/>
    </source>
</evidence>
<feature type="domain" description="Alpha-L-rhamnosidase concanavalin-like" evidence="4">
    <location>
        <begin position="329"/>
        <end position="411"/>
    </location>
</feature>
<reference evidence="9" key="1">
    <citation type="submission" date="2018-11" db="EMBL/GenBank/DDBJ databases">
        <title>Complete genome sequence of Paenibacillus sp. ML311-T8.</title>
        <authorList>
            <person name="Nam Y.-D."/>
            <person name="Kang J."/>
            <person name="Chung W.-H."/>
            <person name="Park Y.S."/>
        </authorList>
    </citation>
    <scope>NUCLEOTIDE SEQUENCE [LARGE SCALE GENOMIC DNA]</scope>
    <source>
        <strain evidence="9">ML311-T8</strain>
    </source>
</reference>
<evidence type="ECO:0000256" key="3">
    <source>
        <dbReference type="ARBA" id="ARBA00022801"/>
    </source>
</evidence>
<dbReference type="EC" id="3.2.1.40" evidence="2"/>
<evidence type="ECO:0000259" key="5">
    <source>
        <dbReference type="Pfam" id="PF08531"/>
    </source>
</evidence>
<dbReference type="GO" id="GO:0005975">
    <property type="term" value="P:carbohydrate metabolic process"/>
    <property type="evidence" value="ECO:0007669"/>
    <property type="project" value="InterPro"/>
</dbReference>
<feature type="domain" description="Bacterial alpha-L-rhamnosidase N-terminal" evidence="5">
    <location>
        <begin position="146"/>
        <end position="317"/>
    </location>
</feature>
<dbReference type="OrthoDB" id="9761045at2"/>
<evidence type="ECO:0000256" key="1">
    <source>
        <dbReference type="ARBA" id="ARBA00001445"/>
    </source>
</evidence>
<dbReference type="InterPro" id="IPR008928">
    <property type="entry name" value="6-hairpin_glycosidase_sf"/>
</dbReference>
<protein>
    <recommendedName>
        <fullName evidence="2">alpha-L-rhamnosidase</fullName>
        <ecNumber evidence="2">3.2.1.40</ecNumber>
    </recommendedName>
</protein>
<accession>A0A6B8RIC5</accession>
<dbReference type="PANTHER" id="PTHR33307">
    <property type="entry name" value="ALPHA-RHAMNOSIDASE (EUROFUNG)"/>
    <property type="match status" value="1"/>
</dbReference>
<dbReference type="PANTHER" id="PTHR33307:SF11">
    <property type="entry name" value="ALPHA-L-RHAMNOSIDASE"/>
    <property type="match status" value="1"/>
</dbReference>
<dbReference type="PIRSF" id="PIRSF010631">
    <property type="entry name" value="A-rhamnsds"/>
    <property type="match status" value="1"/>
</dbReference>
<evidence type="ECO:0000259" key="4">
    <source>
        <dbReference type="Pfam" id="PF05592"/>
    </source>
</evidence>
<dbReference type="Pfam" id="PF05592">
    <property type="entry name" value="Bac_rhamnosid"/>
    <property type="match status" value="1"/>
</dbReference>
<dbReference type="Gene3D" id="2.60.420.10">
    <property type="entry name" value="Maltose phosphorylase, domain 3"/>
    <property type="match status" value="1"/>
</dbReference>
<dbReference type="InterPro" id="IPR012341">
    <property type="entry name" value="6hp_glycosidase-like_sf"/>
</dbReference>
<feature type="domain" description="Alpha-L-rhamnosidase six-hairpin glycosidase" evidence="6">
    <location>
        <begin position="435"/>
        <end position="760"/>
    </location>
</feature>
<dbReference type="SUPFAM" id="SSF48208">
    <property type="entry name" value="Six-hairpin glycosidases"/>
    <property type="match status" value="1"/>
</dbReference>
<dbReference type="Pfam" id="PF17390">
    <property type="entry name" value="Bac_rhamnosid_C"/>
    <property type="match status" value="1"/>
</dbReference>
<evidence type="ECO:0000313" key="8">
    <source>
        <dbReference type="EMBL" id="QGQ95136.1"/>
    </source>
</evidence>
<sequence length="882" mass="99445">MGAIMVTAKISNNYEQLGIDTMAPRFSWVITDSNRDEIQTAYQIIVASTEVNLDNHVGDQWDSGKITSRIQHDVLYEGSLLESAKKYWWKVRTWGRANNAGSWSMNYSFVTGFMEIEHWTAKWIQDSDSSNSYASPLFRKLFNSTKAVKHAFAYICGLGQFTLYLNGDKVGDHELDPGWTNYDKSCLYVTFDVTKEIKLGANTLGVILGNGFYNVHDSQGRYSKLNTDFGPNQLICELHIEFTDNSVLKIVSDESWKSAKSPISYSHIYGGEDYDARKELPGWNSVEFNDSEWDQVVVAAPVNGRLTSQKQPPLKIMRTYSVVNIMEPQPELYVYDLGINFSGFFEIVVQGKAGQSLRILPSENLKPDGTVDQESIGAIQYCSYTLKGEVVETWRPMFYYSGFRYLQIEGASWINADLKPTIINVKGLNMYSAAKQTGQFSSSNESYNGIHQMLMQSFKSNLQSVLTDCPHREKLGWLECSQLLADSFAYNFEIHALWSKIAQDMSEAQTADGLVPDIAPEYTVFEAGFRQSTGWGSAAILAPWHIYWIYGDITILQRQYDTMSKYLSYLLSIAKDNIIEIGLGDWGGIQAWNTELVETTQYYHDIVIMSQIAELLGYTEESTEYSKLALQVKTSFNEQFFNWETSCYSPITQAHEAMPLALGLVPAGYEQKVLKTLLDDISANGNHVQTGEIGHRYMLQALSDHGYHQVIDQIIMNPTAPSFNYLLSLGKTSMPEYWDGSCSQQHAMMGHVEAWFYNTIAGIKPLKPGYEEISIKPTVISSHTSASASIETIRGLVCSSWTKTASQFLLDVTIPVNSKGIVYLPIFHFNNFSLKEGRKLIEPDSKKIECSTGVTWNRIEDNHLILNVGSGNYNFILSQTEI</sequence>
<keyword evidence="9" id="KW-1185">Reference proteome</keyword>
<dbReference type="Gene3D" id="2.60.40.10">
    <property type="entry name" value="Immunoglobulins"/>
    <property type="match status" value="1"/>
</dbReference>
<dbReference type="Pfam" id="PF08531">
    <property type="entry name" value="Bac_rhamnosid_N"/>
    <property type="match status" value="1"/>
</dbReference>
<feature type="domain" description="Alpha-L-rhamnosidase C-terminal" evidence="7">
    <location>
        <begin position="762"/>
        <end position="825"/>
    </location>
</feature>
<dbReference type="InterPro" id="IPR013737">
    <property type="entry name" value="Bac_rhamnosid_N"/>
</dbReference>
<dbReference type="EMBL" id="CP034235">
    <property type="protein sequence ID" value="QGQ95136.1"/>
    <property type="molecule type" value="Genomic_DNA"/>
</dbReference>
<dbReference type="InterPro" id="IPR035398">
    <property type="entry name" value="Bac_rhamnosid_C"/>
</dbReference>
<proteinExistence type="predicted"/>
<dbReference type="InterPro" id="IPR016007">
    <property type="entry name" value="Alpha_rhamnosid"/>
</dbReference>
<dbReference type="AlphaFoldDB" id="A0A6B8RIC5"/>
<evidence type="ECO:0000259" key="7">
    <source>
        <dbReference type="Pfam" id="PF17390"/>
    </source>
</evidence>
<dbReference type="Gene3D" id="1.50.10.10">
    <property type="match status" value="1"/>
</dbReference>
<dbReference type="Proteomes" id="UP000426246">
    <property type="component" value="Chromosome"/>
</dbReference>
<dbReference type="RefSeq" id="WP_155700151.1">
    <property type="nucleotide sequence ID" value="NZ_CP034235.1"/>
</dbReference>
<name>A0A6B8RIC5_9BACL</name>
<dbReference type="InterPro" id="IPR013783">
    <property type="entry name" value="Ig-like_fold"/>
</dbReference>
<dbReference type="Pfam" id="PF25788">
    <property type="entry name" value="Ig_Rha78A_N"/>
    <property type="match status" value="1"/>
</dbReference>
<dbReference type="InterPro" id="IPR008902">
    <property type="entry name" value="Rhamnosid_concanavalin"/>
</dbReference>
<dbReference type="InterPro" id="IPR035396">
    <property type="entry name" value="Bac_rhamnosid6H"/>
</dbReference>
<gene>
    <name evidence="8" type="ORF">EHS13_09685</name>
</gene>